<dbReference type="SMART" id="SM00368">
    <property type="entry name" value="LRR_RI"/>
    <property type="match status" value="8"/>
</dbReference>
<organism evidence="2 6">
    <name type="scientific">Aphanomyces astaci</name>
    <name type="common">Crayfish plague agent</name>
    <dbReference type="NCBI Taxonomy" id="112090"/>
    <lineage>
        <taxon>Eukaryota</taxon>
        <taxon>Sar</taxon>
        <taxon>Stramenopiles</taxon>
        <taxon>Oomycota</taxon>
        <taxon>Saprolegniomycetes</taxon>
        <taxon>Saprolegniales</taxon>
        <taxon>Verrucalvaceae</taxon>
        <taxon>Aphanomyces</taxon>
    </lineage>
</organism>
<evidence type="ECO:0000313" key="4">
    <source>
        <dbReference type="EMBL" id="RHY78066.1"/>
    </source>
</evidence>
<proteinExistence type="predicted"/>
<accession>A0A397C8R4</accession>
<dbReference type="Proteomes" id="UP000266643">
    <property type="component" value="Unassembled WGS sequence"/>
</dbReference>
<comment type="caution">
    <text evidence="2">The sequence shown here is derived from an EMBL/GenBank/DDBJ whole genome shotgun (WGS) entry which is preliminary data.</text>
</comment>
<evidence type="ECO:0000313" key="2">
    <source>
        <dbReference type="EMBL" id="RHY38929.1"/>
    </source>
</evidence>
<reference evidence="5 6" key="1">
    <citation type="submission" date="2018-08" db="EMBL/GenBank/DDBJ databases">
        <title>Aphanomyces genome sequencing and annotation.</title>
        <authorList>
            <person name="Minardi D."/>
            <person name="Oidtmann B."/>
            <person name="Van Der Giezen M."/>
            <person name="Studholme D.J."/>
        </authorList>
    </citation>
    <scope>NUCLEOTIDE SEQUENCE [LARGE SCALE GENOMIC DNA]</scope>
    <source>
        <strain evidence="2 6">D2</strain>
        <strain evidence="4 5">SA</strain>
        <strain evidence="3 7">Si</strain>
    </source>
</reference>
<dbReference type="EMBL" id="QUTD01011966">
    <property type="protein sequence ID" value="RHY38929.1"/>
    <property type="molecule type" value="Genomic_DNA"/>
</dbReference>
<dbReference type="PANTHER" id="PTHR24111">
    <property type="entry name" value="LEUCINE-RICH REPEAT-CONTAINING PROTEIN 34"/>
    <property type="match status" value="1"/>
</dbReference>
<dbReference type="Pfam" id="PF13516">
    <property type="entry name" value="LRR_6"/>
    <property type="match status" value="6"/>
</dbReference>
<keyword evidence="1" id="KW-0677">Repeat</keyword>
<dbReference type="InterPro" id="IPR001611">
    <property type="entry name" value="Leu-rich_rpt"/>
</dbReference>
<sequence>MAWGAKTGVTDLVQKLQAGNTKNMYVLRTRTVGTSDAIALAAALATHPIMEEFYLSGHDLDASGLAAFASVLATNSVLQKLVVGTSSLGDAGVTLLANGLAQNDHSGLVDWDFEFKGFGNAGAASIGAMLAANRSIRHVNVSRNAFDGTGLDSIIAGLHSSPTHSVQTLDVHDSELALSDSSILPNYIRDANCGLRTVLFTGNPLGRAATALFTALAANTSIESLHLTQCNLPDDALVALGHALGANQTLKHLDISHSALSSTSVAAFCLGLASNRSLQSLNVASTGVSDALVEALATSLPPQLTSLNVSGNGLTHIAVARLWQSTTLTELRLFHNALGSGFAQVLPVLQANKTLQVLDIGANELHGEVAALLFNALHSHPSLKTLEMGGNNLGDTGLAALEALQAANPSLDVAMDKAAGNEHVNEV</sequence>
<evidence type="ECO:0000313" key="6">
    <source>
        <dbReference type="Proteomes" id="UP000266643"/>
    </source>
</evidence>
<evidence type="ECO:0000313" key="3">
    <source>
        <dbReference type="EMBL" id="RHY60243.1"/>
    </source>
</evidence>
<dbReference type="Proteomes" id="UP000283543">
    <property type="component" value="Unassembled WGS sequence"/>
</dbReference>
<protein>
    <submittedName>
        <fullName evidence="2">Uncharacterized protein</fullName>
    </submittedName>
</protein>
<dbReference type="InterPro" id="IPR052201">
    <property type="entry name" value="LRR-containing_regulator"/>
</dbReference>
<dbReference type="Gene3D" id="3.80.10.10">
    <property type="entry name" value="Ribonuclease Inhibitor"/>
    <property type="match status" value="3"/>
</dbReference>
<name>A0A397C8R4_APHAT</name>
<dbReference type="AlphaFoldDB" id="A0A397C8R4"/>
<dbReference type="Proteomes" id="UP000265716">
    <property type="component" value="Unassembled WGS sequence"/>
</dbReference>
<dbReference type="SUPFAM" id="SSF52047">
    <property type="entry name" value="RNI-like"/>
    <property type="match status" value="2"/>
</dbReference>
<dbReference type="VEuPathDB" id="FungiDB:H257_08258"/>
<evidence type="ECO:0000313" key="7">
    <source>
        <dbReference type="Proteomes" id="UP000283543"/>
    </source>
</evidence>
<gene>
    <name evidence="2" type="ORF">DYB30_008268</name>
    <name evidence="3" type="ORF">DYB34_001475</name>
    <name evidence="4" type="ORF">DYB38_006505</name>
</gene>
<dbReference type="EMBL" id="QUTC01000682">
    <property type="protein sequence ID" value="RHY78066.1"/>
    <property type="molecule type" value="Genomic_DNA"/>
</dbReference>
<evidence type="ECO:0000256" key="1">
    <source>
        <dbReference type="ARBA" id="ARBA00022737"/>
    </source>
</evidence>
<evidence type="ECO:0000313" key="5">
    <source>
        <dbReference type="Proteomes" id="UP000265716"/>
    </source>
</evidence>
<dbReference type="InterPro" id="IPR032675">
    <property type="entry name" value="LRR_dom_sf"/>
</dbReference>
<dbReference type="PANTHER" id="PTHR24111:SF0">
    <property type="entry name" value="LEUCINE-RICH REPEAT-CONTAINING PROTEIN"/>
    <property type="match status" value="1"/>
</dbReference>
<dbReference type="EMBL" id="QUTB01004694">
    <property type="protein sequence ID" value="RHY60243.1"/>
    <property type="molecule type" value="Genomic_DNA"/>
</dbReference>